<reference evidence="1" key="2">
    <citation type="submission" date="2020-11" db="EMBL/GenBank/DDBJ databases">
        <authorList>
            <person name="McCartney M.A."/>
            <person name="Auch B."/>
            <person name="Kono T."/>
            <person name="Mallez S."/>
            <person name="Becker A."/>
            <person name="Gohl D.M."/>
            <person name="Silverstein K.A.T."/>
            <person name="Koren S."/>
            <person name="Bechman K.B."/>
            <person name="Herman A."/>
            <person name="Abrahante J.E."/>
            <person name="Garbe J."/>
        </authorList>
    </citation>
    <scope>NUCLEOTIDE SEQUENCE</scope>
    <source>
        <strain evidence="1">Duluth1</strain>
        <tissue evidence="1">Whole animal</tissue>
    </source>
</reference>
<protein>
    <recommendedName>
        <fullName evidence="3">Integrase zinc-binding domain-containing protein</fullName>
    </recommendedName>
</protein>
<dbReference type="AlphaFoldDB" id="A0A9D3Y8K7"/>
<keyword evidence="2" id="KW-1185">Reference proteome</keyword>
<dbReference type="EMBL" id="JAIWYP010000016">
    <property type="protein sequence ID" value="KAH3694256.1"/>
    <property type="molecule type" value="Genomic_DNA"/>
</dbReference>
<name>A0A9D3Y8K7_DREPO</name>
<proteinExistence type="predicted"/>
<evidence type="ECO:0008006" key="3">
    <source>
        <dbReference type="Google" id="ProtNLM"/>
    </source>
</evidence>
<evidence type="ECO:0000313" key="2">
    <source>
        <dbReference type="Proteomes" id="UP000828390"/>
    </source>
</evidence>
<dbReference type="Proteomes" id="UP000828390">
    <property type="component" value="Unassembled WGS sequence"/>
</dbReference>
<evidence type="ECO:0000313" key="1">
    <source>
        <dbReference type="EMBL" id="KAH3694256.1"/>
    </source>
</evidence>
<reference evidence="1" key="1">
    <citation type="journal article" date="2019" name="bioRxiv">
        <title>The Genome of the Zebra Mussel, Dreissena polymorpha: A Resource for Invasive Species Research.</title>
        <authorList>
            <person name="McCartney M.A."/>
            <person name="Auch B."/>
            <person name="Kono T."/>
            <person name="Mallez S."/>
            <person name="Zhang Y."/>
            <person name="Obille A."/>
            <person name="Becker A."/>
            <person name="Abrahante J.E."/>
            <person name="Garbe J."/>
            <person name="Badalamenti J.P."/>
            <person name="Herman A."/>
            <person name="Mangelson H."/>
            <person name="Liachko I."/>
            <person name="Sullivan S."/>
            <person name="Sone E.D."/>
            <person name="Koren S."/>
            <person name="Silverstein K.A.T."/>
            <person name="Beckman K.B."/>
            <person name="Gohl D.M."/>
        </authorList>
    </citation>
    <scope>NUCLEOTIDE SEQUENCE</scope>
    <source>
        <strain evidence="1">Duluth1</strain>
        <tissue evidence="1">Whole animal</tissue>
    </source>
</reference>
<sequence length="101" mass="11682">MAAMKNEDRDIETIARAEYATKKPDNIEMVDESPESRHYWIIWDQLLVKEGELYRRGRCDSLTSQTNLQLVTPKKIRQSIIRHSHNAVTAGHHGVKKPELS</sequence>
<gene>
    <name evidence="1" type="ORF">DPMN_081696</name>
</gene>
<dbReference type="Gene3D" id="1.10.340.70">
    <property type="match status" value="1"/>
</dbReference>
<accession>A0A9D3Y8K7</accession>
<comment type="caution">
    <text evidence="1">The sequence shown here is derived from an EMBL/GenBank/DDBJ whole genome shotgun (WGS) entry which is preliminary data.</text>
</comment>
<organism evidence="1 2">
    <name type="scientific">Dreissena polymorpha</name>
    <name type="common">Zebra mussel</name>
    <name type="synonym">Mytilus polymorpha</name>
    <dbReference type="NCBI Taxonomy" id="45954"/>
    <lineage>
        <taxon>Eukaryota</taxon>
        <taxon>Metazoa</taxon>
        <taxon>Spiralia</taxon>
        <taxon>Lophotrochozoa</taxon>
        <taxon>Mollusca</taxon>
        <taxon>Bivalvia</taxon>
        <taxon>Autobranchia</taxon>
        <taxon>Heteroconchia</taxon>
        <taxon>Euheterodonta</taxon>
        <taxon>Imparidentia</taxon>
        <taxon>Neoheterodontei</taxon>
        <taxon>Myida</taxon>
        <taxon>Dreissenoidea</taxon>
        <taxon>Dreissenidae</taxon>
        <taxon>Dreissena</taxon>
    </lineage>
</organism>